<keyword evidence="1" id="KW-0472">Membrane</keyword>
<dbReference type="RefSeq" id="WP_238749204.1">
    <property type="nucleotide sequence ID" value="NZ_CAKLPZ010000001.1"/>
</dbReference>
<dbReference type="CDD" id="cd00198">
    <property type="entry name" value="vWFA"/>
    <property type="match status" value="1"/>
</dbReference>
<dbReference type="InterPro" id="IPR036465">
    <property type="entry name" value="vWFA_dom_sf"/>
</dbReference>
<reference evidence="3" key="1">
    <citation type="submission" date="2021-12" db="EMBL/GenBank/DDBJ databases">
        <authorList>
            <person name="Rodrigo-Torres L."/>
            <person name="Arahal R. D."/>
            <person name="Lucena T."/>
        </authorList>
    </citation>
    <scope>NUCLEOTIDE SEQUENCE</scope>
    <source>
        <strain evidence="3">CECT 8419</strain>
    </source>
</reference>
<organism evidence="3 4">
    <name type="scientific">Neolewinella maritima</name>
    <dbReference type="NCBI Taxonomy" id="1383882"/>
    <lineage>
        <taxon>Bacteria</taxon>
        <taxon>Pseudomonadati</taxon>
        <taxon>Bacteroidota</taxon>
        <taxon>Saprospiria</taxon>
        <taxon>Saprospirales</taxon>
        <taxon>Lewinellaceae</taxon>
        <taxon>Neolewinella</taxon>
    </lineage>
</organism>
<evidence type="ECO:0000313" key="3">
    <source>
        <dbReference type="EMBL" id="CAH0999006.1"/>
    </source>
</evidence>
<feature type="transmembrane region" description="Helical" evidence="1">
    <location>
        <begin position="36"/>
        <end position="56"/>
    </location>
</feature>
<evidence type="ECO:0000259" key="2">
    <source>
        <dbReference type="Pfam" id="PF01882"/>
    </source>
</evidence>
<dbReference type="PANTHER" id="PTHR33608">
    <property type="entry name" value="BLL2464 PROTEIN"/>
    <property type="match status" value="1"/>
</dbReference>
<dbReference type="Gene3D" id="3.40.50.410">
    <property type="entry name" value="von Willebrand factor, type A domain"/>
    <property type="match status" value="1"/>
</dbReference>
<feature type="domain" description="DUF58" evidence="2">
    <location>
        <begin position="203"/>
        <end position="369"/>
    </location>
</feature>
<name>A0ABN8EYV7_9BACT</name>
<dbReference type="Proteomes" id="UP000837803">
    <property type="component" value="Unassembled WGS sequence"/>
</dbReference>
<keyword evidence="1" id="KW-1133">Transmembrane helix</keyword>
<dbReference type="InterPro" id="IPR002881">
    <property type="entry name" value="DUF58"/>
</dbReference>
<feature type="transmembrane region" description="Helical" evidence="1">
    <location>
        <begin position="12"/>
        <end position="30"/>
    </location>
</feature>
<sequence>MNHLSALYLGSRFFLGLAVVSTLSAIGFWYPGAFWLSTVLLGVLLLLVVYDTYLLHSAAKSLTATRQPPPVFSLGDEMQVHLSLHNAGSHDLWLTLIDELPEQLQRRDHHISVSIAAGAMLTTSYGLRPTQRGVHSFGALQLFLRSALGLVERRVAVPLAQSVAVYPSIVQMKQFAARGHETVRTGGRRRPRPVAKSYEFDQIKDYVRGDDLRSVNWKASARRGELMVNTYVVERAQRIYCVIDKSRSMLMPFAGLSLLDYAINASLAVSNVVLRRDDRAGLITFSDKLGDVLTADSKPDQLRRILETLYRQQEREGESDYDLLYYATRRFLPARSMLLLFTNFESNNALDRVLPVLRRIGRNHALVVILFQNTEITELLEPPAASIEEVYRKSTARRYVQERELMAARLRQNGIQVVLTRPEDLTGATISKYLELKGRGSI</sequence>
<dbReference type="Pfam" id="PF01882">
    <property type="entry name" value="DUF58"/>
    <property type="match status" value="1"/>
</dbReference>
<gene>
    <name evidence="3" type="ORF">LEM8419_00299</name>
</gene>
<evidence type="ECO:0000313" key="4">
    <source>
        <dbReference type="Proteomes" id="UP000837803"/>
    </source>
</evidence>
<dbReference type="PANTHER" id="PTHR33608:SF3">
    <property type="entry name" value="SLR2013 PROTEIN"/>
    <property type="match status" value="1"/>
</dbReference>
<dbReference type="EMBL" id="CAKLPZ010000001">
    <property type="protein sequence ID" value="CAH0999006.1"/>
    <property type="molecule type" value="Genomic_DNA"/>
</dbReference>
<dbReference type="SUPFAM" id="SSF53300">
    <property type="entry name" value="vWA-like"/>
    <property type="match status" value="1"/>
</dbReference>
<comment type="caution">
    <text evidence="3">The sequence shown here is derived from an EMBL/GenBank/DDBJ whole genome shotgun (WGS) entry which is preliminary data.</text>
</comment>
<evidence type="ECO:0000256" key="1">
    <source>
        <dbReference type="SAM" id="Phobius"/>
    </source>
</evidence>
<proteinExistence type="predicted"/>
<protein>
    <recommendedName>
        <fullName evidence="2">DUF58 domain-containing protein</fullName>
    </recommendedName>
</protein>
<keyword evidence="1" id="KW-0812">Transmembrane</keyword>
<keyword evidence="4" id="KW-1185">Reference proteome</keyword>
<accession>A0ABN8EYV7</accession>